<proteinExistence type="predicted"/>
<dbReference type="PROSITE" id="PS00107">
    <property type="entry name" value="PROTEIN_KINASE_ATP"/>
    <property type="match status" value="1"/>
</dbReference>
<name>A0A8M8V436_SESIN</name>
<evidence type="ECO:0000256" key="2">
    <source>
        <dbReference type="ARBA" id="ARBA00022527"/>
    </source>
</evidence>
<feature type="binding site" evidence="11">
    <location>
        <position position="375"/>
    </location>
    <ligand>
        <name>ATP</name>
        <dbReference type="ChEBI" id="CHEBI:30616"/>
    </ligand>
</feature>
<evidence type="ECO:0000256" key="8">
    <source>
        <dbReference type="ARBA" id="ARBA00022989"/>
    </source>
</evidence>
<dbReference type="Gene3D" id="1.10.510.10">
    <property type="entry name" value="Transferase(Phosphotransferase) domain 1"/>
    <property type="match status" value="1"/>
</dbReference>
<evidence type="ECO:0000256" key="3">
    <source>
        <dbReference type="ARBA" id="ARBA00022679"/>
    </source>
</evidence>
<keyword evidence="4 12" id="KW-0812">Transmembrane</keyword>
<keyword evidence="10" id="KW-0325">Glycoprotein</keyword>
<keyword evidence="9 12" id="KW-0472">Membrane</keyword>
<dbReference type="InterPro" id="IPR001245">
    <property type="entry name" value="Ser-Thr/Tyr_kinase_cat_dom"/>
</dbReference>
<dbReference type="InterPro" id="IPR017441">
    <property type="entry name" value="Protein_kinase_ATP_BS"/>
</dbReference>
<dbReference type="PROSITE" id="PS50011">
    <property type="entry name" value="PROTEIN_KINASE_DOM"/>
    <property type="match status" value="1"/>
</dbReference>
<dbReference type="InterPro" id="IPR025287">
    <property type="entry name" value="WAK_GUB"/>
</dbReference>
<evidence type="ECO:0000259" key="14">
    <source>
        <dbReference type="PROSITE" id="PS50011"/>
    </source>
</evidence>
<keyword evidence="2" id="KW-0418">Kinase</keyword>
<evidence type="ECO:0000256" key="1">
    <source>
        <dbReference type="ARBA" id="ARBA00004479"/>
    </source>
</evidence>
<dbReference type="SUPFAM" id="SSF56112">
    <property type="entry name" value="Protein kinase-like (PK-like)"/>
    <property type="match status" value="1"/>
</dbReference>
<gene>
    <name evidence="16" type="primary">LOC105166917</name>
</gene>
<organism evidence="15 16">
    <name type="scientific">Sesamum indicum</name>
    <name type="common">Oriental sesame</name>
    <name type="synonym">Sesamum orientale</name>
    <dbReference type="NCBI Taxonomy" id="4182"/>
    <lineage>
        <taxon>Eukaryota</taxon>
        <taxon>Viridiplantae</taxon>
        <taxon>Streptophyta</taxon>
        <taxon>Embryophyta</taxon>
        <taxon>Tracheophyta</taxon>
        <taxon>Spermatophyta</taxon>
        <taxon>Magnoliopsida</taxon>
        <taxon>eudicotyledons</taxon>
        <taxon>Gunneridae</taxon>
        <taxon>Pentapetalae</taxon>
        <taxon>asterids</taxon>
        <taxon>lamiids</taxon>
        <taxon>Lamiales</taxon>
        <taxon>Pedaliaceae</taxon>
        <taxon>Sesamum</taxon>
    </lineage>
</organism>
<dbReference type="GO" id="GO:0005524">
    <property type="term" value="F:ATP binding"/>
    <property type="evidence" value="ECO:0007669"/>
    <property type="project" value="UniProtKB-UniRule"/>
</dbReference>
<evidence type="ECO:0000256" key="12">
    <source>
        <dbReference type="SAM" id="Phobius"/>
    </source>
</evidence>
<dbReference type="InterPro" id="IPR045874">
    <property type="entry name" value="LRK10/LRL21-25-like"/>
</dbReference>
<protein>
    <submittedName>
        <fullName evidence="16">Rust resistance kinase Lr10-like</fullName>
    </submittedName>
</protein>
<evidence type="ECO:0000256" key="11">
    <source>
        <dbReference type="PROSITE-ProRule" id="PRU10141"/>
    </source>
</evidence>
<accession>A0A8M8V436</accession>
<keyword evidence="7 11" id="KW-0067">ATP-binding</keyword>
<keyword evidence="3" id="KW-0808">Transferase</keyword>
<dbReference type="GO" id="GO:0004674">
    <property type="term" value="F:protein serine/threonine kinase activity"/>
    <property type="evidence" value="ECO:0007669"/>
    <property type="project" value="UniProtKB-KW"/>
</dbReference>
<evidence type="ECO:0000256" key="7">
    <source>
        <dbReference type="ARBA" id="ARBA00022840"/>
    </source>
</evidence>
<dbReference type="FunFam" id="3.30.200.20:FF:000178">
    <property type="entry name" value="serine/threonine-protein kinase PBS1-like"/>
    <property type="match status" value="1"/>
</dbReference>
<feature type="signal peptide" evidence="13">
    <location>
        <begin position="1"/>
        <end position="36"/>
    </location>
</feature>
<dbReference type="Proteomes" id="UP000504604">
    <property type="component" value="Linkage group LG7"/>
</dbReference>
<keyword evidence="8 12" id="KW-1133">Transmembrane helix</keyword>
<dbReference type="KEGG" id="sind:105166917"/>
<evidence type="ECO:0000256" key="6">
    <source>
        <dbReference type="ARBA" id="ARBA00022741"/>
    </source>
</evidence>
<evidence type="ECO:0000256" key="13">
    <source>
        <dbReference type="SAM" id="SignalP"/>
    </source>
</evidence>
<dbReference type="OrthoDB" id="909904at2759"/>
<sequence>MVYISSSSVKMSTTGLWFSVLTTLILLLCCTKNCRAQNNSACIPSSCGDIQIRYPFRLPDDPTNCGHQDPVFVLECQQNRTLLRLSSRRYHVQAITYNNFSIRASDPGLDSKNYSSCPVYSSIDYDIYLGYMSPGYTNTTFLTFLNCLGPVNNPLYVESPFCGNKSAFSNTSRVHSYVTARSISASDLEDTCTFDMPAMTSLPASSSTDGNVSYSQIHDMLAYGVEFSWYRAMCTSCEESKRTCFLEDNRIQCRRVCYESTPLSERDFGCKLEYYAPYLLLVAVVIGGLIGLRFVFGIPFIVGFLVYKCKTRRSSLNKSETIKEILKQQIHPVPINYSYSEIKKMTRNFKTKIGQGAHGTVYKGNLRSGPPAAVKMLESSSASDKEFITYISKISKTSHENVVRLIGFCIEGKKRALVHEFMQHGSPEKHIFLQKTSPSLSYKHMFKISLGTARGIEALHDNNILHLRIKPENVLLDQDHNPKISDSGLQNLYTSNDHEAVSLKTGKYKTGFLPPEMFYKNIGEVSYKADVYSYGMLVLEMVARIQALNPYAEKSGKMYFPWWIYKQLNEGKELEIREADEEERKMVKKMITVGLWCIQIRAGDRPLMSEVVAMLEGGVELLKMPPMPFQGAMDDQFIEEESFSIF</sequence>
<keyword evidence="5 13" id="KW-0732">Signal</keyword>
<feature type="transmembrane region" description="Helical" evidence="12">
    <location>
        <begin position="278"/>
        <end position="307"/>
    </location>
</feature>
<evidence type="ECO:0000256" key="4">
    <source>
        <dbReference type="ARBA" id="ARBA00022692"/>
    </source>
</evidence>
<dbReference type="Gene3D" id="3.30.200.20">
    <property type="entry name" value="Phosphorylase Kinase, domain 1"/>
    <property type="match status" value="1"/>
</dbReference>
<evidence type="ECO:0000313" key="16">
    <source>
        <dbReference type="RefSeq" id="XP_020551094.1"/>
    </source>
</evidence>
<reference evidence="16" key="2">
    <citation type="submission" date="2025-08" db="UniProtKB">
        <authorList>
            <consortium name="RefSeq"/>
        </authorList>
    </citation>
    <scope>IDENTIFICATION</scope>
</reference>
<dbReference type="GO" id="GO:0030247">
    <property type="term" value="F:polysaccharide binding"/>
    <property type="evidence" value="ECO:0007669"/>
    <property type="project" value="InterPro"/>
</dbReference>
<feature type="chain" id="PRO_5035435822" evidence="13">
    <location>
        <begin position="37"/>
        <end position="646"/>
    </location>
</feature>
<dbReference type="Pfam" id="PF07714">
    <property type="entry name" value="PK_Tyr_Ser-Thr"/>
    <property type="match status" value="1"/>
</dbReference>
<dbReference type="Pfam" id="PF13947">
    <property type="entry name" value="GUB_WAK_bind"/>
    <property type="match status" value="1"/>
</dbReference>
<keyword evidence="6 11" id="KW-0547">Nucleotide-binding</keyword>
<dbReference type="GeneID" id="105166917"/>
<dbReference type="GO" id="GO:0016020">
    <property type="term" value="C:membrane"/>
    <property type="evidence" value="ECO:0007669"/>
    <property type="project" value="UniProtKB-SubCell"/>
</dbReference>
<reference evidence="16" key="1">
    <citation type="journal article" date="2012" name="BMC Genomics">
        <title>Development and validation of genic-SSR markers in sesame by RNA-seq.</title>
        <authorList>
            <person name="Zhang H."/>
            <person name="Wei L."/>
            <person name="Miao H."/>
            <person name="Zhang T."/>
            <person name="Wang C."/>
        </authorList>
    </citation>
    <scope>NUCLEOTIDE SEQUENCE</scope>
</reference>
<keyword evidence="2" id="KW-0723">Serine/threonine-protein kinase</keyword>
<comment type="subcellular location">
    <subcellularLocation>
        <location evidence="1">Membrane</location>
        <topology evidence="1">Single-pass type I membrane protein</topology>
    </subcellularLocation>
</comment>
<dbReference type="PANTHER" id="PTHR27009">
    <property type="entry name" value="RUST RESISTANCE KINASE LR10-RELATED"/>
    <property type="match status" value="1"/>
</dbReference>
<dbReference type="InterPro" id="IPR000719">
    <property type="entry name" value="Prot_kinase_dom"/>
</dbReference>
<evidence type="ECO:0000256" key="5">
    <source>
        <dbReference type="ARBA" id="ARBA00022729"/>
    </source>
</evidence>
<dbReference type="InterPro" id="IPR011009">
    <property type="entry name" value="Kinase-like_dom_sf"/>
</dbReference>
<evidence type="ECO:0000256" key="10">
    <source>
        <dbReference type="ARBA" id="ARBA00023180"/>
    </source>
</evidence>
<evidence type="ECO:0000313" key="15">
    <source>
        <dbReference type="Proteomes" id="UP000504604"/>
    </source>
</evidence>
<feature type="domain" description="Protein kinase" evidence="14">
    <location>
        <begin position="347"/>
        <end position="622"/>
    </location>
</feature>
<evidence type="ECO:0000256" key="9">
    <source>
        <dbReference type="ARBA" id="ARBA00023136"/>
    </source>
</evidence>
<dbReference type="RefSeq" id="XP_020551094.1">
    <property type="nucleotide sequence ID" value="XM_020695435.1"/>
</dbReference>
<keyword evidence="15" id="KW-1185">Reference proteome</keyword>
<dbReference type="AlphaFoldDB" id="A0A8M8V436"/>